<comment type="subcellular location">
    <subcellularLocation>
        <location evidence="1">Cytoplasm</location>
    </subcellularLocation>
</comment>
<feature type="modified residue" description="4-aspartylphosphate" evidence="10">
    <location>
        <position position="55"/>
    </location>
</feature>
<gene>
    <name evidence="13" type="ORF">IO98_17740</name>
</gene>
<keyword evidence="7" id="KW-0238">DNA-binding</keyword>
<dbReference type="STRING" id="29354.IO98_17740"/>
<comment type="caution">
    <text evidence="13">The sequence shown here is derived from an EMBL/GenBank/DDBJ whole genome shotgun (WGS) entry which is preliminary data.</text>
</comment>
<keyword evidence="8" id="KW-0804">Transcription</keyword>
<dbReference type="InterPro" id="IPR011006">
    <property type="entry name" value="CheY-like_superfamily"/>
</dbReference>
<dbReference type="Gene3D" id="1.10.10.60">
    <property type="entry name" value="Homeodomain-like"/>
    <property type="match status" value="2"/>
</dbReference>
<keyword evidence="4 10" id="KW-0597">Phosphoprotein</keyword>
<evidence type="ECO:0000256" key="7">
    <source>
        <dbReference type="ARBA" id="ARBA00023125"/>
    </source>
</evidence>
<evidence type="ECO:0000256" key="2">
    <source>
        <dbReference type="ARBA" id="ARBA00018672"/>
    </source>
</evidence>
<keyword evidence="5" id="KW-0902">Two-component regulatory system</keyword>
<organism evidence="13 14">
    <name type="scientific">Lacrimispora celerecrescens</name>
    <dbReference type="NCBI Taxonomy" id="29354"/>
    <lineage>
        <taxon>Bacteria</taxon>
        <taxon>Bacillati</taxon>
        <taxon>Bacillota</taxon>
        <taxon>Clostridia</taxon>
        <taxon>Lachnospirales</taxon>
        <taxon>Lachnospiraceae</taxon>
        <taxon>Lacrimispora</taxon>
    </lineage>
</organism>
<dbReference type="SMART" id="SM00448">
    <property type="entry name" value="REC"/>
    <property type="match status" value="1"/>
</dbReference>
<evidence type="ECO:0000259" key="11">
    <source>
        <dbReference type="PROSITE" id="PS01124"/>
    </source>
</evidence>
<dbReference type="PROSITE" id="PS50110">
    <property type="entry name" value="RESPONSE_REGULATORY"/>
    <property type="match status" value="1"/>
</dbReference>
<evidence type="ECO:0000256" key="1">
    <source>
        <dbReference type="ARBA" id="ARBA00004496"/>
    </source>
</evidence>
<evidence type="ECO:0000259" key="12">
    <source>
        <dbReference type="PROSITE" id="PS50110"/>
    </source>
</evidence>
<evidence type="ECO:0000256" key="5">
    <source>
        <dbReference type="ARBA" id="ARBA00023012"/>
    </source>
</evidence>
<evidence type="ECO:0000256" key="6">
    <source>
        <dbReference type="ARBA" id="ARBA00023015"/>
    </source>
</evidence>
<evidence type="ECO:0000256" key="10">
    <source>
        <dbReference type="PROSITE-ProRule" id="PRU00169"/>
    </source>
</evidence>
<dbReference type="PANTHER" id="PTHR42713">
    <property type="entry name" value="HISTIDINE KINASE-RELATED"/>
    <property type="match status" value="1"/>
</dbReference>
<dbReference type="Gene3D" id="3.40.50.2300">
    <property type="match status" value="1"/>
</dbReference>
<feature type="domain" description="HTH araC/xylS-type" evidence="11">
    <location>
        <begin position="436"/>
        <end position="535"/>
    </location>
</feature>
<reference evidence="13 14" key="1">
    <citation type="submission" date="2014-07" db="EMBL/GenBank/DDBJ databases">
        <title>Draft genome of Clostridium celerecrescens 152B isolated from sediments associated with methane hydrate from Krishna Godavari basin.</title>
        <authorList>
            <person name="Honkalas V.S."/>
            <person name="Dabir A.P."/>
            <person name="Arora P."/>
            <person name="Dhakephalkar P.K."/>
        </authorList>
    </citation>
    <scope>NUCLEOTIDE SEQUENCE [LARGE SCALE GENOMIC DNA]</scope>
    <source>
        <strain evidence="13 14">152B</strain>
    </source>
</reference>
<sequence length="542" mass="62059">MVKIFLAEDEKIVREGIKNGIPWEKYGFEFAGEAPDGELAYPLILKAKPDILLTDIRMPFMDGLELAEMVKRELPDLRIMFFSGYDDFEYAKRAIRIGAADYLLKPVSSSQLLEALERMSEAIIQEKSERGYKLEFLKQQEERKRMERDRLFDTIVSGNLSLQEILLKGREHSLSLSAPVYNLILFQARVSGSQEQFTDQVVMFDEMIKDRFENRAVVIVFNRLTEGYAFLVMGNDWEDLDRKTTACQELLVRLVESCPGMEYFGGIGVPVYRLSELRTCFKAASRAYACRYMLEYNQLLTAEAAVRLHDDSGTISLEGMDITKLSRDIVPNFLKNGSISEVKYFLEEYLEACGSNFKSLIFRQYLLMDVYLAVIGFVTQLGFEPEQVLKEFGDGKTLKPCVGSEEGAVKYAREILKKAITLRTTCSQKKYRLVLDRSKDYIEGHYKDEDISLNVVASSVNISPNYFSTIFSQEMGITFVEYLTKVRMEAAKELLLKTDLRASEIGYQVGYKDPHYFSYIFKKTHGITPKAFRSGGRNDAKT</sequence>
<evidence type="ECO:0000256" key="4">
    <source>
        <dbReference type="ARBA" id="ARBA00022553"/>
    </source>
</evidence>
<dbReference type="AlphaFoldDB" id="A0A084JJ54"/>
<evidence type="ECO:0000313" key="13">
    <source>
        <dbReference type="EMBL" id="KEZ88988.1"/>
    </source>
</evidence>
<comment type="function">
    <text evidence="9">May play the central regulatory role in sporulation. It may be an element of the effector pathway responsible for the activation of sporulation genes in response to nutritional stress. Spo0A may act in concert with spo0H (a sigma factor) to control the expression of some genes that are critical to the sporulation process.</text>
</comment>
<keyword evidence="6" id="KW-0805">Transcription regulation</keyword>
<evidence type="ECO:0000256" key="8">
    <source>
        <dbReference type="ARBA" id="ARBA00023163"/>
    </source>
</evidence>
<dbReference type="Proteomes" id="UP000028525">
    <property type="component" value="Unassembled WGS sequence"/>
</dbReference>
<dbReference type="InterPro" id="IPR001789">
    <property type="entry name" value="Sig_transdc_resp-reg_receiver"/>
</dbReference>
<dbReference type="PANTHER" id="PTHR42713:SF3">
    <property type="entry name" value="TRANSCRIPTIONAL REGULATORY PROTEIN HPTR"/>
    <property type="match status" value="1"/>
</dbReference>
<accession>A0A084JJ54</accession>
<dbReference type="Pfam" id="PF00072">
    <property type="entry name" value="Response_reg"/>
    <property type="match status" value="1"/>
</dbReference>
<dbReference type="SMART" id="SM00342">
    <property type="entry name" value="HTH_ARAC"/>
    <property type="match status" value="1"/>
</dbReference>
<protein>
    <recommendedName>
        <fullName evidence="2">Stage 0 sporulation protein A homolog</fullName>
    </recommendedName>
</protein>
<dbReference type="PRINTS" id="PR00032">
    <property type="entry name" value="HTHARAC"/>
</dbReference>
<evidence type="ECO:0000256" key="3">
    <source>
        <dbReference type="ARBA" id="ARBA00022490"/>
    </source>
</evidence>
<dbReference type="GO" id="GO:0000160">
    <property type="term" value="P:phosphorelay signal transduction system"/>
    <property type="evidence" value="ECO:0007669"/>
    <property type="project" value="UniProtKB-KW"/>
</dbReference>
<dbReference type="InterPro" id="IPR051552">
    <property type="entry name" value="HptR"/>
</dbReference>
<dbReference type="SUPFAM" id="SSF46689">
    <property type="entry name" value="Homeodomain-like"/>
    <property type="match status" value="2"/>
</dbReference>
<dbReference type="Pfam" id="PF12833">
    <property type="entry name" value="HTH_18"/>
    <property type="match status" value="1"/>
</dbReference>
<dbReference type="RefSeq" id="WP_038283340.1">
    <property type="nucleotide sequence ID" value="NZ_JPME01000022.1"/>
</dbReference>
<evidence type="ECO:0000313" key="14">
    <source>
        <dbReference type="Proteomes" id="UP000028525"/>
    </source>
</evidence>
<dbReference type="InterPro" id="IPR009057">
    <property type="entry name" value="Homeodomain-like_sf"/>
</dbReference>
<keyword evidence="3" id="KW-0963">Cytoplasm</keyword>
<evidence type="ECO:0000256" key="9">
    <source>
        <dbReference type="ARBA" id="ARBA00024867"/>
    </source>
</evidence>
<proteinExistence type="predicted"/>
<dbReference type="SUPFAM" id="SSF52172">
    <property type="entry name" value="CheY-like"/>
    <property type="match status" value="1"/>
</dbReference>
<feature type="domain" description="Response regulatory" evidence="12">
    <location>
        <begin position="3"/>
        <end position="120"/>
    </location>
</feature>
<dbReference type="InterPro" id="IPR020449">
    <property type="entry name" value="Tscrpt_reg_AraC-type_HTH"/>
</dbReference>
<dbReference type="EMBL" id="JPME01000022">
    <property type="protein sequence ID" value="KEZ88988.1"/>
    <property type="molecule type" value="Genomic_DNA"/>
</dbReference>
<name>A0A084JJ54_9FIRM</name>
<dbReference type="GO" id="GO:0003700">
    <property type="term" value="F:DNA-binding transcription factor activity"/>
    <property type="evidence" value="ECO:0007669"/>
    <property type="project" value="InterPro"/>
</dbReference>
<dbReference type="GO" id="GO:0005737">
    <property type="term" value="C:cytoplasm"/>
    <property type="evidence" value="ECO:0007669"/>
    <property type="project" value="UniProtKB-SubCell"/>
</dbReference>
<dbReference type="CDD" id="cd17536">
    <property type="entry name" value="REC_YesN-like"/>
    <property type="match status" value="1"/>
</dbReference>
<dbReference type="PROSITE" id="PS01124">
    <property type="entry name" value="HTH_ARAC_FAMILY_2"/>
    <property type="match status" value="1"/>
</dbReference>
<keyword evidence="14" id="KW-1185">Reference proteome</keyword>
<dbReference type="InterPro" id="IPR018060">
    <property type="entry name" value="HTH_AraC"/>
</dbReference>
<dbReference type="GO" id="GO:0043565">
    <property type="term" value="F:sequence-specific DNA binding"/>
    <property type="evidence" value="ECO:0007669"/>
    <property type="project" value="InterPro"/>
</dbReference>